<proteinExistence type="predicted"/>
<protein>
    <recommendedName>
        <fullName evidence="4">EF-hand domain-containing protein</fullName>
    </recommendedName>
</protein>
<dbReference type="PROSITE" id="PS00018">
    <property type="entry name" value="EF_HAND_1"/>
    <property type="match status" value="1"/>
</dbReference>
<name>A0A4Q9FTI0_9FLAO</name>
<keyword evidence="1" id="KW-1133">Transmembrane helix</keyword>
<dbReference type="InterPro" id="IPR018247">
    <property type="entry name" value="EF_Hand_1_Ca_BS"/>
</dbReference>
<organism evidence="2 3">
    <name type="scientific">Hyunsoonleella pacifica</name>
    <dbReference type="NCBI Taxonomy" id="1080224"/>
    <lineage>
        <taxon>Bacteria</taxon>
        <taxon>Pseudomonadati</taxon>
        <taxon>Bacteroidota</taxon>
        <taxon>Flavobacteriia</taxon>
        <taxon>Flavobacteriales</taxon>
        <taxon>Flavobacteriaceae</taxon>
    </lineage>
</organism>
<keyword evidence="3" id="KW-1185">Reference proteome</keyword>
<dbReference type="RefSeq" id="WP_130935893.1">
    <property type="nucleotide sequence ID" value="NZ_BMEE01000001.1"/>
</dbReference>
<evidence type="ECO:0000313" key="3">
    <source>
        <dbReference type="Proteomes" id="UP000292372"/>
    </source>
</evidence>
<feature type="transmembrane region" description="Helical" evidence="1">
    <location>
        <begin position="6"/>
        <end position="30"/>
    </location>
</feature>
<dbReference type="Proteomes" id="UP000292372">
    <property type="component" value="Unassembled WGS sequence"/>
</dbReference>
<dbReference type="EMBL" id="SIRS01000002">
    <property type="protein sequence ID" value="TBN17602.1"/>
    <property type="molecule type" value="Genomic_DNA"/>
</dbReference>
<reference evidence="2 3" key="1">
    <citation type="journal article" date="2015" name="Int. J. Syst. Evol. Microbiol.">
        <title>Hyunsoonleella pacifica sp. nov., isolated from seawater of South Pacific Gyre.</title>
        <authorList>
            <person name="Gao X."/>
            <person name="Zhang Z."/>
            <person name="Dai X."/>
            <person name="Zhang X.H."/>
        </authorList>
    </citation>
    <scope>NUCLEOTIDE SEQUENCE [LARGE SCALE GENOMIC DNA]</scope>
    <source>
        <strain evidence="2 3">SW033</strain>
    </source>
</reference>
<gene>
    <name evidence="2" type="ORF">EYD46_04615</name>
</gene>
<sequence length="231" mass="27534">MLKNKFIRFLIILNGILLPIVIGFIIYAFVDDFLRQSQYKSNDNIFKADYEEEQKDYSIANNGPQKLYNSDIWYIIFYRYYDDDDEFKYYGNNDFPKDILNIVFLDKELNVKRTLLNRESLIINVSAPNKYSEENRLGKLKEMIFYLVVEEDTNSNGYLDRKDFSCLFASDLDGNNFRRIIEKDVNGYRFINENLISVAYMENGKIKYGVYDFLNNEFKDSKSLNEIINKY</sequence>
<comment type="caution">
    <text evidence="2">The sequence shown here is derived from an EMBL/GenBank/DDBJ whole genome shotgun (WGS) entry which is preliminary data.</text>
</comment>
<keyword evidence="1" id="KW-0812">Transmembrane</keyword>
<evidence type="ECO:0000256" key="1">
    <source>
        <dbReference type="SAM" id="Phobius"/>
    </source>
</evidence>
<keyword evidence="1" id="KW-0472">Membrane</keyword>
<dbReference type="OrthoDB" id="1450144at2"/>
<accession>A0A4Q9FTI0</accession>
<dbReference type="AlphaFoldDB" id="A0A4Q9FTI0"/>
<evidence type="ECO:0000313" key="2">
    <source>
        <dbReference type="EMBL" id="TBN17602.1"/>
    </source>
</evidence>
<evidence type="ECO:0008006" key="4">
    <source>
        <dbReference type="Google" id="ProtNLM"/>
    </source>
</evidence>